<evidence type="ECO:0000256" key="4">
    <source>
        <dbReference type="ARBA" id="ARBA00022692"/>
    </source>
</evidence>
<feature type="transmembrane region" description="Helical" evidence="7">
    <location>
        <begin position="157"/>
        <end position="185"/>
    </location>
</feature>
<dbReference type="InterPro" id="IPR045621">
    <property type="entry name" value="BPD_transp_1_N"/>
</dbReference>
<keyword evidence="4 7" id="KW-0812">Transmembrane</keyword>
<evidence type="ECO:0000256" key="5">
    <source>
        <dbReference type="ARBA" id="ARBA00022989"/>
    </source>
</evidence>
<dbReference type="PANTHER" id="PTHR43163">
    <property type="entry name" value="DIPEPTIDE TRANSPORT SYSTEM PERMEASE PROTEIN DPPB-RELATED"/>
    <property type="match status" value="1"/>
</dbReference>
<evidence type="ECO:0000256" key="3">
    <source>
        <dbReference type="ARBA" id="ARBA00022475"/>
    </source>
</evidence>
<dbReference type="PANTHER" id="PTHR43163:SF6">
    <property type="entry name" value="DIPEPTIDE TRANSPORT SYSTEM PERMEASE PROTEIN DPPB-RELATED"/>
    <property type="match status" value="1"/>
</dbReference>
<accession>A0ABT0I8F4</accession>
<feature type="domain" description="ABC transmembrane type-1" evidence="8">
    <location>
        <begin position="121"/>
        <end position="327"/>
    </location>
</feature>
<evidence type="ECO:0000256" key="6">
    <source>
        <dbReference type="ARBA" id="ARBA00023136"/>
    </source>
</evidence>
<keyword evidence="3" id="KW-1003">Cell membrane</keyword>
<gene>
    <name evidence="9" type="ORF">M1O15_09420</name>
</gene>
<comment type="similarity">
    <text evidence="7">Belongs to the binding-protein-dependent transport system permease family.</text>
</comment>
<keyword evidence="10" id="KW-1185">Reference proteome</keyword>
<dbReference type="Pfam" id="PF00528">
    <property type="entry name" value="BPD_transp_1"/>
    <property type="match status" value="1"/>
</dbReference>
<proteinExistence type="inferred from homology"/>
<feature type="transmembrane region" description="Helical" evidence="7">
    <location>
        <begin position="265"/>
        <end position="288"/>
    </location>
</feature>
<dbReference type="Proteomes" id="UP001522868">
    <property type="component" value="Unassembled WGS sequence"/>
</dbReference>
<keyword evidence="5 7" id="KW-1133">Transmembrane helix</keyword>
<sequence length="340" mass="34588">MSAATAPPVRRPAGARVSARALGEGGIGRFLLRRLGLAVPTLLGVTAVVYATVALVPGDPVSVFLGPGAPAEARAALAERLGLDEPLPVRYLTWLGHAATGDLGVSVAGQRPVTELLAPALGQTLLLTGAAFVLVLVAGVLLGAAGATRPESPLGRLCGALSTLSISAPQYSVALLLIAVFAVKLRWFPAGGTHSAFGAGGPGDLLSHLVLPAVAAALVPLGLTARVFRAALASVLAGELADALRARGLGRLAVWRHCAHNASPALLTIAGLQLAYLLEGVVFVETLFAWPGLGRLLYDALAARDLPLVQGGVLVVAVAFVGINILVDTAHAWIDPRVRG</sequence>
<comment type="subcellular location">
    <subcellularLocation>
        <location evidence="1 7">Cell membrane</location>
        <topology evidence="1 7">Multi-pass membrane protein</topology>
    </subcellularLocation>
</comment>
<evidence type="ECO:0000313" key="9">
    <source>
        <dbReference type="EMBL" id="MCK8677606.1"/>
    </source>
</evidence>
<dbReference type="InterPro" id="IPR035906">
    <property type="entry name" value="MetI-like_sf"/>
</dbReference>
<feature type="transmembrane region" description="Helical" evidence="7">
    <location>
        <begin position="308"/>
        <end position="327"/>
    </location>
</feature>
<dbReference type="Gene3D" id="1.10.3720.10">
    <property type="entry name" value="MetI-like"/>
    <property type="match status" value="1"/>
</dbReference>
<keyword evidence="2 7" id="KW-0813">Transport</keyword>
<dbReference type="CDD" id="cd06261">
    <property type="entry name" value="TM_PBP2"/>
    <property type="match status" value="1"/>
</dbReference>
<evidence type="ECO:0000256" key="2">
    <source>
        <dbReference type="ARBA" id="ARBA00022448"/>
    </source>
</evidence>
<dbReference type="SUPFAM" id="SSF161098">
    <property type="entry name" value="MetI-like"/>
    <property type="match status" value="1"/>
</dbReference>
<evidence type="ECO:0000256" key="1">
    <source>
        <dbReference type="ARBA" id="ARBA00004651"/>
    </source>
</evidence>
<comment type="caution">
    <text evidence="9">The sequence shown here is derived from an EMBL/GenBank/DDBJ whole genome shotgun (WGS) entry which is preliminary data.</text>
</comment>
<dbReference type="RefSeq" id="WP_248632843.1">
    <property type="nucleotide sequence ID" value="NZ_JALPTH010000007.1"/>
</dbReference>
<dbReference type="InterPro" id="IPR000515">
    <property type="entry name" value="MetI-like"/>
</dbReference>
<feature type="transmembrane region" description="Helical" evidence="7">
    <location>
        <begin position="125"/>
        <end position="145"/>
    </location>
</feature>
<evidence type="ECO:0000259" key="8">
    <source>
        <dbReference type="PROSITE" id="PS50928"/>
    </source>
</evidence>
<organism evidence="9 10">
    <name type="scientific">Streptomyces lichenis</name>
    <dbReference type="NCBI Taxonomy" id="2306967"/>
    <lineage>
        <taxon>Bacteria</taxon>
        <taxon>Bacillati</taxon>
        <taxon>Actinomycetota</taxon>
        <taxon>Actinomycetes</taxon>
        <taxon>Kitasatosporales</taxon>
        <taxon>Streptomycetaceae</taxon>
        <taxon>Streptomyces</taxon>
    </lineage>
</organism>
<evidence type="ECO:0000313" key="10">
    <source>
        <dbReference type="Proteomes" id="UP001522868"/>
    </source>
</evidence>
<dbReference type="PROSITE" id="PS50928">
    <property type="entry name" value="ABC_TM1"/>
    <property type="match status" value="1"/>
</dbReference>
<protein>
    <submittedName>
        <fullName evidence="9">ABC transporter permease</fullName>
    </submittedName>
</protein>
<feature type="transmembrane region" description="Helical" evidence="7">
    <location>
        <begin position="205"/>
        <end position="223"/>
    </location>
</feature>
<dbReference type="EMBL" id="JALPTH010000007">
    <property type="protein sequence ID" value="MCK8677606.1"/>
    <property type="molecule type" value="Genomic_DNA"/>
</dbReference>
<evidence type="ECO:0000256" key="7">
    <source>
        <dbReference type="RuleBase" id="RU363032"/>
    </source>
</evidence>
<name>A0ABT0I8F4_9ACTN</name>
<feature type="transmembrane region" description="Helical" evidence="7">
    <location>
        <begin position="35"/>
        <end position="56"/>
    </location>
</feature>
<dbReference type="Pfam" id="PF19300">
    <property type="entry name" value="BPD_transp_1_N"/>
    <property type="match status" value="1"/>
</dbReference>
<reference evidence="9 10" key="1">
    <citation type="submission" date="2022-04" db="EMBL/GenBank/DDBJ databases">
        <title>Streptomyces sp. nov. LCR6-01 isolated from Lichen of Dirinaria sp.</title>
        <authorList>
            <person name="Kanchanasin P."/>
            <person name="Tanasupawat S."/>
            <person name="Phongsopitanun W."/>
        </authorList>
    </citation>
    <scope>NUCLEOTIDE SEQUENCE [LARGE SCALE GENOMIC DNA]</scope>
    <source>
        <strain evidence="9 10">LCR6-01</strain>
    </source>
</reference>
<keyword evidence="6 7" id="KW-0472">Membrane</keyword>